<keyword evidence="2" id="KW-1185">Reference proteome</keyword>
<reference evidence="3" key="1">
    <citation type="submission" date="2025-08" db="UniProtKB">
        <authorList>
            <consortium name="RefSeq"/>
        </authorList>
    </citation>
    <scope>IDENTIFICATION</scope>
    <source>
        <tissue evidence="3">Blood</tissue>
    </source>
</reference>
<dbReference type="KEGG" id="emc:129326224"/>
<feature type="region of interest" description="Disordered" evidence="1">
    <location>
        <begin position="1"/>
        <end position="98"/>
    </location>
</feature>
<evidence type="ECO:0000313" key="2">
    <source>
        <dbReference type="Proteomes" id="UP001190640"/>
    </source>
</evidence>
<evidence type="ECO:0000313" key="3">
    <source>
        <dbReference type="RefSeq" id="XP_054830362.1"/>
    </source>
</evidence>
<dbReference type="AlphaFoldDB" id="A0AA97J2W4"/>
<organism evidence="2 3">
    <name type="scientific">Eublepharis macularius</name>
    <name type="common">Leopard gecko</name>
    <name type="synonym">Cyrtodactylus macularius</name>
    <dbReference type="NCBI Taxonomy" id="481883"/>
    <lineage>
        <taxon>Eukaryota</taxon>
        <taxon>Metazoa</taxon>
        <taxon>Chordata</taxon>
        <taxon>Craniata</taxon>
        <taxon>Vertebrata</taxon>
        <taxon>Euteleostomi</taxon>
        <taxon>Lepidosauria</taxon>
        <taxon>Squamata</taxon>
        <taxon>Bifurcata</taxon>
        <taxon>Gekkota</taxon>
        <taxon>Eublepharidae</taxon>
        <taxon>Eublepharinae</taxon>
        <taxon>Eublepharis</taxon>
    </lineage>
</organism>
<accession>A0AA97J2W4</accession>
<sequence length="297" mass="32135">MCGSEFNKQSKVELETRERSSAKQMAKERDGGGTDGQTEATPHLPRSSVAFHSRGGGVPLLRSLASSKGSDRPHSRLKVASRGSRSCDTDPPSGSEAPRALRRLKLAALQLTAVPQGPVQRPSASAARQSPGKRRGGQRNWASFVFTGRQRRGGPDASPSFAIGALRRRATPGQRENRPTFRNTEKDKGGFLHSARQRLLQKHVRPASLVFLSAVSLCGCQDLPPFGLRAGQSGPGAEGCWSPNIQTVCDCLKSVGGTQLIKVKSLDTWLFGVYSVTYVVESQTKFPKINNMMPTQR</sequence>
<name>A0AA97J2W4_EUBMA</name>
<evidence type="ECO:0000256" key="1">
    <source>
        <dbReference type="SAM" id="MobiDB-lite"/>
    </source>
</evidence>
<proteinExistence type="predicted"/>
<protein>
    <submittedName>
        <fullName evidence="3">Uncharacterized protein LOC129326224</fullName>
    </submittedName>
</protein>
<feature type="region of interest" description="Disordered" evidence="1">
    <location>
        <begin position="113"/>
        <end position="141"/>
    </location>
</feature>
<gene>
    <name evidence="3" type="primary">LOC129326224</name>
</gene>
<feature type="compositionally biased region" description="Basic and acidic residues" evidence="1">
    <location>
        <begin position="8"/>
        <end position="32"/>
    </location>
</feature>
<dbReference type="Proteomes" id="UP001190640">
    <property type="component" value="Chromosome 3"/>
</dbReference>
<dbReference type="RefSeq" id="XP_054830362.1">
    <property type="nucleotide sequence ID" value="XM_054974387.1"/>
</dbReference>
<dbReference type="GeneID" id="129326224"/>